<dbReference type="GO" id="GO:0004476">
    <property type="term" value="F:mannose-6-phosphate isomerase activity"/>
    <property type="evidence" value="ECO:0007669"/>
    <property type="project" value="InterPro"/>
</dbReference>
<dbReference type="Proteomes" id="UP000657385">
    <property type="component" value="Unassembled WGS sequence"/>
</dbReference>
<dbReference type="InterPro" id="IPR019490">
    <property type="entry name" value="Glu6P/Mann6P_isomerase_C"/>
</dbReference>
<evidence type="ECO:0000256" key="1">
    <source>
        <dbReference type="ARBA" id="ARBA00010523"/>
    </source>
</evidence>
<sequence length="433" mass="44498">MIDERLLDDADELARVDTRGALLALASAGARVRTGLRLAEEAGLAGLRPEGRPRAVLVAGHGAAALAGDVLAGLGGSACPVLVLRPGPAEPDPAMMYPVTRSDDFTLGLDWALPGWVGPSDLLVVAASVGSVPGLITLVERAYQRGCSIVSIAPAGSRLAEAAVQARGMPLPYTPGLAAALDGYGDGPDDDLPREDPSDFWGLLAPLLALAQRTGVVPIASDALQAAANRLDEVAVRCRPAAETYGNPAKALAARLATALPLLWSDGDCAAAAARRFAAMLADHAARPALTGALPEALTTQRGLFTGTLGAGGGPDDFFRDRVEDESALRLEVLLLRRTPRAGNGSADSASAPEAEGSWDVTEDPFADHLPDSGSPAAGHTVARAHRLAADHQVGLRELTSTRADPIEALAELIALTDFAAVYLGLAAETEGN</sequence>
<keyword evidence="2 5" id="KW-0413">Isomerase</keyword>
<feature type="domain" description="Bifunctional glucose-6-phosphate/mannose-6-phosphate isomerase C-terminal" evidence="4">
    <location>
        <begin position="247"/>
        <end position="337"/>
    </location>
</feature>
<comment type="similarity">
    <text evidence="1">Belongs to the PGI/PMI family.</text>
</comment>
<dbReference type="RefSeq" id="WP_196198302.1">
    <property type="nucleotide sequence ID" value="NZ_JADPRT010000021.1"/>
</dbReference>
<gene>
    <name evidence="5" type="ORF">I2501_35485</name>
</gene>
<dbReference type="GO" id="GO:0097367">
    <property type="term" value="F:carbohydrate derivative binding"/>
    <property type="evidence" value="ECO:0007669"/>
    <property type="project" value="InterPro"/>
</dbReference>
<proteinExistence type="inferred from homology"/>
<reference evidence="5" key="1">
    <citation type="submission" date="2020-11" db="EMBL/GenBank/DDBJ databases">
        <title>Isolation and identification of active actinomycetes.</title>
        <authorList>
            <person name="Yu B."/>
        </authorList>
    </citation>
    <scope>NUCLEOTIDE SEQUENCE</scope>
    <source>
        <strain evidence="5">NEAU-YB345</strain>
    </source>
</reference>
<evidence type="ECO:0000256" key="3">
    <source>
        <dbReference type="SAM" id="MobiDB-lite"/>
    </source>
</evidence>
<evidence type="ECO:0000313" key="5">
    <source>
        <dbReference type="EMBL" id="MBF9073330.1"/>
    </source>
</evidence>
<comment type="caution">
    <text evidence="5">The sequence shown here is derived from an EMBL/GenBank/DDBJ whole genome shotgun (WGS) entry which is preliminary data.</text>
</comment>
<feature type="region of interest" description="Disordered" evidence="3">
    <location>
        <begin position="342"/>
        <end position="382"/>
    </location>
</feature>
<keyword evidence="6" id="KW-1185">Reference proteome</keyword>
<dbReference type="InterPro" id="IPR046348">
    <property type="entry name" value="SIS_dom_sf"/>
</dbReference>
<evidence type="ECO:0000313" key="6">
    <source>
        <dbReference type="Proteomes" id="UP000657385"/>
    </source>
</evidence>
<accession>A0A931B8T2</accession>
<dbReference type="SUPFAM" id="SSF53697">
    <property type="entry name" value="SIS domain"/>
    <property type="match status" value="1"/>
</dbReference>
<evidence type="ECO:0000256" key="2">
    <source>
        <dbReference type="ARBA" id="ARBA00023235"/>
    </source>
</evidence>
<protein>
    <submittedName>
        <fullName evidence="5">Mannose-6-phosphate isomerase</fullName>
    </submittedName>
</protein>
<evidence type="ECO:0000259" key="4">
    <source>
        <dbReference type="Pfam" id="PF10432"/>
    </source>
</evidence>
<dbReference type="AlphaFoldDB" id="A0A931B8T2"/>
<dbReference type="GO" id="GO:0004347">
    <property type="term" value="F:glucose-6-phosphate isomerase activity"/>
    <property type="evidence" value="ECO:0007669"/>
    <property type="project" value="InterPro"/>
</dbReference>
<dbReference type="GO" id="GO:1901135">
    <property type="term" value="P:carbohydrate derivative metabolic process"/>
    <property type="evidence" value="ECO:0007669"/>
    <property type="project" value="InterPro"/>
</dbReference>
<name>A0A931B8T2_9ACTN</name>
<dbReference type="EMBL" id="JADPRT010000021">
    <property type="protein sequence ID" value="MBF9073330.1"/>
    <property type="molecule type" value="Genomic_DNA"/>
</dbReference>
<dbReference type="Gene3D" id="3.40.50.10490">
    <property type="entry name" value="Glucose-6-phosphate isomerase like protein, domain 1"/>
    <property type="match status" value="2"/>
</dbReference>
<dbReference type="Pfam" id="PF10432">
    <property type="entry name" value="bact-PGI_C"/>
    <property type="match status" value="1"/>
</dbReference>
<dbReference type="GO" id="GO:0005975">
    <property type="term" value="P:carbohydrate metabolic process"/>
    <property type="evidence" value="ECO:0007669"/>
    <property type="project" value="InterPro"/>
</dbReference>
<organism evidence="5 6">
    <name type="scientific">Streptacidiphilus fuscans</name>
    <dbReference type="NCBI Taxonomy" id="2789292"/>
    <lineage>
        <taxon>Bacteria</taxon>
        <taxon>Bacillati</taxon>
        <taxon>Actinomycetota</taxon>
        <taxon>Actinomycetes</taxon>
        <taxon>Kitasatosporales</taxon>
        <taxon>Streptomycetaceae</taxon>
        <taxon>Streptacidiphilus</taxon>
    </lineage>
</organism>